<name>U4LAD3_PYROM</name>
<sequence>MHTAIPTPMYPTICPFYLNDFTLEYLLNNKIFDYIEYNLSYNPWLHQPDQQASFHHPNPQPYHLECHIPDTNVNIQPSLHITICG</sequence>
<dbReference type="EMBL" id="HF936391">
    <property type="protein sequence ID" value="CCX16375.1"/>
    <property type="molecule type" value="Genomic_DNA"/>
</dbReference>
<keyword evidence="2" id="KW-1185">Reference proteome</keyword>
<evidence type="ECO:0000313" key="2">
    <source>
        <dbReference type="Proteomes" id="UP000018144"/>
    </source>
</evidence>
<organism evidence="1 2">
    <name type="scientific">Pyronema omphalodes (strain CBS 100304)</name>
    <name type="common">Pyronema confluens</name>
    <dbReference type="NCBI Taxonomy" id="1076935"/>
    <lineage>
        <taxon>Eukaryota</taxon>
        <taxon>Fungi</taxon>
        <taxon>Dikarya</taxon>
        <taxon>Ascomycota</taxon>
        <taxon>Pezizomycotina</taxon>
        <taxon>Pezizomycetes</taxon>
        <taxon>Pezizales</taxon>
        <taxon>Pyronemataceae</taxon>
        <taxon>Pyronema</taxon>
    </lineage>
</organism>
<dbReference type="Proteomes" id="UP000018144">
    <property type="component" value="Unassembled WGS sequence"/>
</dbReference>
<dbReference type="AlphaFoldDB" id="U4LAD3"/>
<proteinExistence type="predicted"/>
<accession>U4LAD3</accession>
<gene>
    <name evidence="1" type="ORF">PCON_02980</name>
</gene>
<protein>
    <submittedName>
        <fullName evidence="1">Uncharacterized protein</fullName>
    </submittedName>
</protein>
<evidence type="ECO:0000313" key="1">
    <source>
        <dbReference type="EMBL" id="CCX16375.1"/>
    </source>
</evidence>
<reference evidence="1 2" key="1">
    <citation type="journal article" date="2013" name="PLoS Genet.">
        <title>The genome and development-dependent transcriptomes of Pyronema confluens: a window into fungal evolution.</title>
        <authorList>
            <person name="Traeger S."/>
            <person name="Altegoer F."/>
            <person name="Freitag M."/>
            <person name="Gabaldon T."/>
            <person name="Kempken F."/>
            <person name="Kumar A."/>
            <person name="Marcet-Houben M."/>
            <person name="Poggeler S."/>
            <person name="Stajich J.E."/>
            <person name="Nowrousian M."/>
        </authorList>
    </citation>
    <scope>NUCLEOTIDE SEQUENCE [LARGE SCALE GENOMIC DNA]</scope>
    <source>
        <strain evidence="2">CBS 100304</strain>
        <tissue evidence="1">Vegetative mycelium</tissue>
    </source>
</reference>